<evidence type="ECO:0008006" key="3">
    <source>
        <dbReference type="Google" id="ProtNLM"/>
    </source>
</evidence>
<evidence type="ECO:0000313" key="2">
    <source>
        <dbReference type="Proteomes" id="UP000265742"/>
    </source>
</evidence>
<dbReference type="OrthoDB" id="9955523at2"/>
<gene>
    <name evidence="1" type="ORF">D1781_15235</name>
</gene>
<sequence>MDEAERRILDRLAAGPATLAQLRAALPPEDLDRRALPSMGEPDPFGDVVARLVATGAVADADGVYSLPRH</sequence>
<evidence type="ECO:0000313" key="1">
    <source>
        <dbReference type="EMBL" id="RIX28741.1"/>
    </source>
</evidence>
<name>A0A3A1TYS0_9MICO</name>
<dbReference type="EMBL" id="QXTG01000002">
    <property type="protein sequence ID" value="RIX28741.1"/>
    <property type="molecule type" value="Genomic_DNA"/>
</dbReference>
<accession>A0A3A1TYS0</accession>
<dbReference type="Proteomes" id="UP000265742">
    <property type="component" value="Unassembled WGS sequence"/>
</dbReference>
<reference evidence="2" key="1">
    <citation type="submission" date="2018-09" db="EMBL/GenBank/DDBJ databases">
        <authorList>
            <person name="Kim I."/>
        </authorList>
    </citation>
    <scope>NUCLEOTIDE SEQUENCE [LARGE SCALE GENOMIC DNA]</scope>
    <source>
        <strain evidence="2">DD4a</strain>
    </source>
</reference>
<organism evidence="1 2">
    <name type="scientific">Amnibacterium setariae</name>
    <dbReference type="NCBI Taxonomy" id="2306585"/>
    <lineage>
        <taxon>Bacteria</taxon>
        <taxon>Bacillati</taxon>
        <taxon>Actinomycetota</taxon>
        <taxon>Actinomycetes</taxon>
        <taxon>Micrococcales</taxon>
        <taxon>Microbacteriaceae</taxon>
        <taxon>Amnibacterium</taxon>
    </lineage>
</organism>
<keyword evidence="2" id="KW-1185">Reference proteome</keyword>
<comment type="caution">
    <text evidence="1">The sequence shown here is derived from an EMBL/GenBank/DDBJ whole genome shotgun (WGS) entry which is preliminary data.</text>
</comment>
<protein>
    <recommendedName>
        <fullName evidence="3">DprA winged helix domain-containing protein</fullName>
    </recommendedName>
</protein>
<proteinExistence type="predicted"/>
<dbReference type="RefSeq" id="WP_119483050.1">
    <property type="nucleotide sequence ID" value="NZ_QXTG01000002.1"/>
</dbReference>
<dbReference type="AlphaFoldDB" id="A0A3A1TYS0"/>